<dbReference type="PROSITE" id="PS00552">
    <property type="entry name" value="HTH_MERR_1"/>
    <property type="match status" value="1"/>
</dbReference>
<dbReference type="GO" id="GO:0003677">
    <property type="term" value="F:DNA binding"/>
    <property type="evidence" value="ECO:0007669"/>
    <property type="project" value="UniProtKB-KW"/>
</dbReference>
<dbReference type="Pfam" id="PF06445">
    <property type="entry name" value="GyrI-like"/>
    <property type="match status" value="1"/>
</dbReference>
<gene>
    <name evidence="3" type="ORF">Cpap_3249</name>
</gene>
<dbReference type="CDD" id="cd04782">
    <property type="entry name" value="HTH_BltR"/>
    <property type="match status" value="1"/>
</dbReference>
<keyword evidence="4" id="KW-1185">Reference proteome</keyword>
<dbReference type="Gene3D" id="1.10.1660.10">
    <property type="match status" value="1"/>
</dbReference>
<dbReference type="InterPro" id="IPR047057">
    <property type="entry name" value="MerR_fam"/>
</dbReference>
<dbReference type="SUPFAM" id="SSF46955">
    <property type="entry name" value="Putative DNA-binding domain"/>
    <property type="match status" value="1"/>
</dbReference>
<dbReference type="PANTHER" id="PTHR30204">
    <property type="entry name" value="REDOX-CYCLING DRUG-SENSING TRANSCRIPTIONAL ACTIVATOR SOXR"/>
    <property type="match status" value="1"/>
</dbReference>
<dbReference type="PANTHER" id="PTHR30204:SF85">
    <property type="entry name" value="MULTIDRUG-EFFLUX TRANSPORTER 2 REGULATOR"/>
    <property type="match status" value="1"/>
</dbReference>
<dbReference type="Proteomes" id="UP000003860">
    <property type="component" value="Unassembled WGS sequence"/>
</dbReference>
<dbReference type="InterPro" id="IPR009061">
    <property type="entry name" value="DNA-bd_dom_put_sf"/>
</dbReference>
<keyword evidence="1" id="KW-0238">DNA-binding</keyword>
<dbReference type="SUPFAM" id="SSF55136">
    <property type="entry name" value="Probable bacterial effector-binding domain"/>
    <property type="match status" value="1"/>
</dbReference>
<dbReference type="eggNOG" id="COG4978">
    <property type="taxonomic scope" value="Bacteria"/>
</dbReference>
<dbReference type="OrthoDB" id="9773308at2"/>
<dbReference type="Pfam" id="PF00376">
    <property type="entry name" value="MerR"/>
    <property type="match status" value="1"/>
</dbReference>
<reference evidence="3" key="2">
    <citation type="submission" date="2011-01" db="EMBL/GenBank/DDBJ databases">
        <title>The Non-contiguous Finished genome of Clostridium papyrosolvens.</title>
        <authorList>
            <person name="Lucas S."/>
            <person name="Copeland A."/>
            <person name="Lapidus A."/>
            <person name="Cheng J.-F."/>
            <person name="Goodwin L."/>
            <person name="Pitluck S."/>
            <person name="Misra M."/>
            <person name="Chertkov O."/>
            <person name="Detter J.C."/>
            <person name="Han C."/>
            <person name="Tapia R."/>
            <person name="Land M."/>
            <person name="Hauser L."/>
            <person name="Kyrpides N."/>
            <person name="Ivanova N."/>
            <person name="Pagani I."/>
            <person name="Mouttaki H."/>
            <person name="He Z."/>
            <person name="Zhou J."/>
            <person name="Hemme C.L."/>
            <person name="Woyke T."/>
        </authorList>
    </citation>
    <scope>NUCLEOTIDE SEQUENCE [LARGE SCALE GENOMIC DNA]</scope>
    <source>
        <strain evidence="3">DSM 2782</strain>
    </source>
</reference>
<dbReference type="eggNOG" id="COG0789">
    <property type="taxonomic scope" value="Bacteria"/>
</dbReference>
<evidence type="ECO:0000313" key="3">
    <source>
        <dbReference type="EMBL" id="EGD48825.1"/>
    </source>
</evidence>
<accession>F1TA83</accession>
<reference evidence="3" key="1">
    <citation type="submission" date="2009-07" db="EMBL/GenBank/DDBJ databases">
        <authorList>
            <consortium name="US DOE Joint Genome Institute (JGI-PGF)"/>
            <person name="Lucas S."/>
            <person name="Copeland A."/>
            <person name="Lapidus A."/>
            <person name="Glavina del Rio T."/>
            <person name="Tice H."/>
            <person name="Bruce D."/>
            <person name="Goodwin L."/>
            <person name="Pitluck S."/>
            <person name="Larimer F."/>
            <person name="Land M.L."/>
            <person name="Mouttaki H."/>
            <person name="He Z."/>
            <person name="Zhou J."/>
            <person name="Hemme C.L."/>
        </authorList>
    </citation>
    <scope>NUCLEOTIDE SEQUENCE</scope>
    <source>
        <strain evidence="3">DSM 2782</strain>
    </source>
</reference>
<dbReference type="InterPro" id="IPR029442">
    <property type="entry name" value="GyrI-like"/>
</dbReference>
<dbReference type="InterPro" id="IPR000551">
    <property type="entry name" value="MerR-type_HTH_dom"/>
</dbReference>
<dbReference type="SMART" id="SM00422">
    <property type="entry name" value="HTH_MERR"/>
    <property type="match status" value="1"/>
</dbReference>
<dbReference type="EMBL" id="ACXX02000003">
    <property type="protein sequence ID" value="EGD48825.1"/>
    <property type="molecule type" value="Genomic_DNA"/>
</dbReference>
<name>F1TA83_9FIRM</name>
<dbReference type="AlphaFoldDB" id="F1TA83"/>
<feature type="domain" description="HTH merR-type" evidence="2">
    <location>
        <begin position="8"/>
        <end position="77"/>
    </location>
</feature>
<evidence type="ECO:0000259" key="2">
    <source>
        <dbReference type="PROSITE" id="PS50937"/>
    </source>
</evidence>
<comment type="caution">
    <text evidence="3">The sequence shown here is derived from an EMBL/GenBank/DDBJ whole genome shotgun (WGS) entry which is preliminary data.</text>
</comment>
<protein>
    <submittedName>
        <fullName evidence="3">Transcriptional regulator, MerR family</fullName>
    </submittedName>
</protein>
<organism evidence="3 4">
    <name type="scientific">Ruminiclostridium papyrosolvens DSM 2782</name>
    <dbReference type="NCBI Taxonomy" id="588581"/>
    <lineage>
        <taxon>Bacteria</taxon>
        <taxon>Bacillati</taxon>
        <taxon>Bacillota</taxon>
        <taxon>Clostridia</taxon>
        <taxon>Eubacteriales</taxon>
        <taxon>Oscillospiraceae</taxon>
        <taxon>Ruminiclostridium</taxon>
    </lineage>
</organism>
<dbReference type="Gene3D" id="3.20.80.10">
    <property type="entry name" value="Regulatory factor, effector binding domain"/>
    <property type="match status" value="1"/>
</dbReference>
<dbReference type="PROSITE" id="PS50937">
    <property type="entry name" value="HTH_MERR_2"/>
    <property type="match status" value="1"/>
</dbReference>
<proteinExistence type="predicted"/>
<evidence type="ECO:0000256" key="1">
    <source>
        <dbReference type="ARBA" id="ARBA00023125"/>
    </source>
</evidence>
<evidence type="ECO:0000313" key="4">
    <source>
        <dbReference type="Proteomes" id="UP000003860"/>
    </source>
</evidence>
<sequence>MMKKSSNYFTTGEFAKLCGVNKRTLFHYDDIGLFKPDITDNNGYRYYSYRQFEVFLIISILKELNLPLIEMKKYLDERSPEHLLYLSSQKIKEIDQKIKKLNQIKHLLEETIVFTNKGMNANYEEITVEELEEEKIVRSELLNEENTKDYIRWMLEFTNFENRTMSKDSSFVGTMLSKENIKNGNYINNSYFFVKTTDESISNAIKPKGLYAVAYHHGSFETIGKTYDKLMKFCDKAHLRLGDFAYEENLLDSVAVRNEDDYVVQITIAVEK</sequence>
<dbReference type="GO" id="GO:0003700">
    <property type="term" value="F:DNA-binding transcription factor activity"/>
    <property type="evidence" value="ECO:0007669"/>
    <property type="project" value="InterPro"/>
</dbReference>
<dbReference type="InterPro" id="IPR011256">
    <property type="entry name" value="Reg_factor_effector_dom_sf"/>
</dbReference>
<dbReference type="RefSeq" id="WP_004618130.1">
    <property type="nucleotide sequence ID" value="NZ_ACXX02000003.1"/>
</dbReference>
<dbReference type="STRING" id="588581.Cpap_3249"/>